<feature type="compositionally biased region" description="Polar residues" evidence="1">
    <location>
        <begin position="53"/>
        <end position="64"/>
    </location>
</feature>
<gene>
    <name evidence="2" type="ORF">ECRA1380_LOCUS4029</name>
</gene>
<dbReference type="AlphaFoldDB" id="A0A7S3KAB5"/>
<name>A0A7S3KAB5_EUPCR</name>
<organism evidence="2">
    <name type="scientific">Euplotes crassus</name>
    <dbReference type="NCBI Taxonomy" id="5936"/>
    <lineage>
        <taxon>Eukaryota</taxon>
        <taxon>Sar</taxon>
        <taxon>Alveolata</taxon>
        <taxon>Ciliophora</taxon>
        <taxon>Intramacronucleata</taxon>
        <taxon>Spirotrichea</taxon>
        <taxon>Hypotrichia</taxon>
        <taxon>Euplotida</taxon>
        <taxon>Euplotidae</taxon>
        <taxon>Moneuplotes</taxon>
    </lineage>
</organism>
<feature type="region of interest" description="Disordered" evidence="1">
    <location>
        <begin position="1"/>
        <end position="22"/>
    </location>
</feature>
<evidence type="ECO:0000313" key="2">
    <source>
        <dbReference type="EMBL" id="CAE0379069.1"/>
    </source>
</evidence>
<feature type="compositionally biased region" description="Basic and acidic residues" evidence="1">
    <location>
        <begin position="42"/>
        <end position="52"/>
    </location>
</feature>
<evidence type="ECO:0000256" key="1">
    <source>
        <dbReference type="SAM" id="MobiDB-lite"/>
    </source>
</evidence>
<feature type="compositionally biased region" description="Polar residues" evidence="1">
    <location>
        <begin position="101"/>
        <end position="113"/>
    </location>
</feature>
<sequence>MHGQVDQDVKYHNQNPDYAPQEDIAEAEDFWKEKDKTFYEQKEDYERSEEYANKNTSQEDQISRKTTFSLTELAKKREWINKMKKTLQDSKNEHFVATSPEAHTSNNKAQGGK</sequence>
<dbReference type="EMBL" id="HBIK01008508">
    <property type="protein sequence ID" value="CAE0379069.1"/>
    <property type="molecule type" value="Transcribed_RNA"/>
</dbReference>
<feature type="region of interest" description="Disordered" evidence="1">
    <location>
        <begin position="88"/>
        <end position="113"/>
    </location>
</feature>
<proteinExistence type="predicted"/>
<protein>
    <submittedName>
        <fullName evidence="2">Uncharacterized protein</fullName>
    </submittedName>
</protein>
<accession>A0A7S3KAB5</accession>
<feature type="region of interest" description="Disordered" evidence="1">
    <location>
        <begin position="42"/>
        <end position="64"/>
    </location>
</feature>
<reference evidence="2" key="1">
    <citation type="submission" date="2021-01" db="EMBL/GenBank/DDBJ databases">
        <authorList>
            <person name="Corre E."/>
            <person name="Pelletier E."/>
            <person name="Niang G."/>
            <person name="Scheremetjew M."/>
            <person name="Finn R."/>
            <person name="Kale V."/>
            <person name="Holt S."/>
            <person name="Cochrane G."/>
            <person name="Meng A."/>
            <person name="Brown T."/>
            <person name="Cohen L."/>
        </authorList>
    </citation>
    <scope>NUCLEOTIDE SEQUENCE</scope>
    <source>
        <strain evidence="2">CT5</strain>
    </source>
</reference>
<feature type="compositionally biased region" description="Basic and acidic residues" evidence="1">
    <location>
        <begin position="1"/>
        <end position="11"/>
    </location>
</feature>